<reference evidence="1 2" key="1">
    <citation type="journal article" date="2010" name="Plant Cell">
        <title>The Chlorella variabilis NC64A genome reveals adaptation to photosymbiosis, coevolution with viruses, and cryptic sex.</title>
        <authorList>
            <person name="Blanc G."/>
            <person name="Duncan G."/>
            <person name="Agarkova I."/>
            <person name="Borodovsky M."/>
            <person name="Gurnon J."/>
            <person name="Kuo A."/>
            <person name="Lindquist E."/>
            <person name="Lucas S."/>
            <person name="Pangilinan J."/>
            <person name="Polle J."/>
            <person name="Salamov A."/>
            <person name="Terry A."/>
            <person name="Yamada T."/>
            <person name="Dunigan D.D."/>
            <person name="Grigoriev I.V."/>
            <person name="Claverie J.M."/>
            <person name="Van Etten J.L."/>
        </authorList>
    </citation>
    <scope>NUCLEOTIDE SEQUENCE [LARGE SCALE GENOMIC DNA]</scope>
    <source>
        <strain evidence="1 2">NC64A</strain>
    </source>
</reference>
<organism evidence="2">
    <name type="scientific">Chlorella variabilis</name>
    <name type="common">Green alga</name>
    <dbReference type="NCBI Taxonomy" id="554065"/>
    <lineage>
        <taxon>Eukaryota</taxon>
        <taxon>Viridiplantae</taxon>
        <taxon>Chlorophyta</taxon>
        <taxon>core chlorophytes</taxon>
        <taxon>Trebouxiophyceae</taxon>
        <taxon>Chlorellales</taxon>
        <taxon>Chlorellaceae</taxon>
        <taxon>Chlorella clade</taxon>
        <taxon>Chlorella</taxon>
    </lineage>
</organism>
<protein>
    <submittedName>
        <fullName evidence="1">Expressed protein</fullName>
    </submittedName>
</protein>
<proteinExistence type="predicted"/>
<sequence>MGTTNDSRALPPSDIDLVHVVTVDELLAMHQLQHVDLLKVGAEMSAIGGAVASIAAGRVGVLTFLYDGHNEWQHGKLRDVIARMDELGYACYLAGKQTAEGSLLRLTGCWRPSYETRTPSTIVCVPRSHALYPHVERMSMRYSLYREEYFKEDAVQPEAAQPEQQSGMLE</sequence>
<name>E1ZC96_CHLVA</name>
<keyword evidence="2" id="KW-1185">Reference proteome</keyword>
<dbReference type="Proteomes" id="UP000008141">
    <property type="component" value="Unassembled WGS sequence"/>
</dbReference>
<dbReference type="AlphaFoldDB" id="E1ZC96"/>
<accession>E1ZC96</accession>
<evidence type="ECO:0000313" key="2">
    <source>
        <dbReference type="Proteomes" id="UP000008141"/>
    </source>
</evidence>
<dbReference type="InParanoid" id="E1ZC96"/>
<dbReference type="RefSeq" id="XP_005848674.1">
    <property type="nucleotide sequence ID" value="XM_005848612.1"/>
</dbReference>
<dbReference type="GeneID" id="17356293"/>
<dbReference type="KEGG" id="cvr:CHLNCDRAFT_144251"/>
<dbReference type="EMBL" id="GL433841">
    <property type="protein sequence ID" value="EFN56572.1"/>
    <property type="molecule type" value="Genomic_DNA"/>
</dbReference>
<evidence type="ECO:0000313" key="1">
    <source>
        <dbReference type="EMBL" id="EFN56572.1"/>
    </source>
</evidence>
<gene>
    <name evidence="1" type="ORF">CHLNCDRAFT_144251</name>
</gene>